<protein>
    <submittedName>
        <fullName evidence="2">Peptidoglycan-binding protein</fullName>
    </submittedName>
</protein>
<keyword evidence="3" id="KW-1185">Reference proteome</keyword>
<dbReference type="Pfam" id="PF01471">
    <property type="entry name" value="PG_binding_1"/>
    <property type="match status" value="1"/>
</dbReference>
<dbReference type="Proteomes" id="UP000322976">
    <property type="component" value="Unassembled WGS sequence"/>
</dbReference>
<organism evidence="2 3">
    <name type="scientific">Calorimonas adulescens</name>
    <dbReference type="NCBI Taxonomy" id="2606906"/>
    <lineage>
        <taxon>Bacteria</taxon>
        <taxon>Bacillati</taxon>
        <taxon>Bacillota</taxon>
        <taxon>Clostridia</taxon>
        <taxon>Thermoanaerobacterales</taxon>
        <taxon>Thermoanaerobacteraceae</taxon>
        <taxon>Calorimonas</taxon>
    </lineage>
</organism>
<dbReference type="InterPro" id="IPR002477">
    <property type="entry name" value="Peptidoglycan-bd-like"/>
</dbReference>
<name>A0A5D8Q9K7_9THEO</name>
<dbReference type="EMBL" id="VTPS01000023">
    <property type="protein sequence ID" value="TZE80799.1"/>
    <property type="molecule type" value="Genomic_DNA"/>
</dbReference>
<reference evidence="2 3" key="1">
    <citation type="submission" date="2019-08" db="EMBL/GenBank/DDBJ databases">
        <title>Calorimonas adulescens gen. nov., sp. nov., an anaerobic thermophilic bacterium from Sakhalin hot spring.</title>
        <authorList>
            <person name="Khomyakova M.A."/>
            <person name="Merkel A.Y."/>
            <person name="Novikov A."/>
            <person name="Bonch-Osmolovskaya E.A."/>
            <person name="Slobodkin A.I."/>
        </authorList>
    </citation>
    <scope>NUCLEOTIDE SEQUENCE [LARGE SCALE GENOMIC DNA]</scope>
    <source>
        <strain evidence="2 3">A05MB</strain>
    </source>
</reference>
<feature type="domain" description="Peptidoglycan binding-like" evidence="1">
    <location>
        <begin position="16"/>
        <end position="70"/>
    </location>
</feature>
<sequence length="76" mass="8361">MKDGLGSRILKLGSIGPDVRELQLILQSLGYNPGPIDGIYGHRTMNAVMRFQKDNGLTVDGIVGPETLNMIYQLYP</sequence>
<evidence type="ECO:0000259" key="1">
    <source>
        <dbReference type="Pfam" id="PF01471"/>
    </source>
</evidence>
<gene>
    <name evidence="2" type="ORF">FWJ32_11875</name>
</gene>
<dbReference type="SUPFAM" id="SSF47090">
    <property type="entry name" value="PGBD-like"/>
    <property type="match status" value="1"/>
</dbReference>
<dbReference type="InterPro" id="IPR036366">
    <property type="entry name" value="PGBDSf"/>
</dbReference>
<dbReference type="InterPro" id="IPR036365">
    <property type="entry name" value="PGBD-like_sf"/>
</dbReference>
<evidence type="ECO:0000313" key="3">
    <source>
        <dbReference type="Proteomes" id="UP000322976"/>
    </source>
</evidence>
<accession>A0A5D8Q9K7</accession>
<dbReference type="RefSeq" id="WP_149546179.1">
    <property type="nucleotide sequence ID" value="NZ_VTPS01000023.1"/>
</dbReference>
<evidence type="ECO:0000313" key="2">
    <source>
        <dbReference type="EMBL" id="TZE80799.1"/>
    </source>
</evidence>
<proteinExistence type="predicted"/>
<comment type="caution">
    <text evidence="2">The sequence shown here is derived from an EMBL/GenBank/DDBJ whole genome shotgun (WGS) entry which is preliminary data.</text>
</comment>
<dbReference type="Gene3D" id="1.10.101.10">
    <property type="entry name" value="PGBD-like superfamily/PGBD"/>
    <property type="match status" value="1"/>
</dbReference>
<dbReference type="AlphaFoldDB" id="A0A5D8Q9K7"/>